<dbReference type="PATRIC" id="fig|1365250.3.peg.3961"/>
<keyword evidence="6" id="KW-0175">Coiled coil</keyword>
<dbReference type="InterPro" id="IPR011990">
    <property type="entry name" value="TPR-like_helical_dom_sf"/>
</dbReference>
<dbReference type="NCBIfam" id="TIGR03142">
    <property type="entry name" value="cytochro_ccmI"/>
    <property type="match status" value="1"/>
</dbReference>
<feature type="domain" description="Cytochrome c-type biogenesis protein H Ig-like" evidence="8">
    <location>
        <begin position="309"/>
        <end position="416"/>
    </location>
</feature>
<dbReference type="PANTHER" id="PTHR47870:SF1">
    <property type="entry name" value="CYTOCHROME C-TYPE BIOGENESIS PROTEIN CCMH"/>
    <property type="match status" value="1"/>
</dbReference>
<dbReference type="GO" id="GO:0030313">
    <property type="term" value="C:cell envelope"/>
    <property type="evidence" value="ECO:0007669"/>
    <property type="project" value="UniProtKB-SubCell"/>
</dbReference>
<dbReference type="RefSeq" id="WP_063365795.1">
    <property type="nucleotide sequence ID" value="NZ_AQHB01000016.1"/>
</dbReference>
<feature type="coiled-coil region" evidence="6">
    <location>
        <begin position="44"/>
        <end position="71"/>
    </location>
</feature>
<dbReference type="InterPro" id="IPR056413">
    <property type="entry name" value="TPR_CcmH_CycH"/>
</dbReference>
<dbReference type="Proteomes" id="UP000076643">
    <property type="component" value="Unassembled WGS sequence"/>
</dbReference>
<dbReference type="EMBL" id="AUYB01000126">
    <property type="protein sequence ID" value="KZN32932.1"/>
    <property type="molecule type" value="Genomic_DNA"/>
</dbReference>
<keyword evidence="3" id="KW-0201">Cytochrome c-type biogenesis</keyword>
<feature type="repeat" description="TPR" evidence="5">
    <location>
        <begin position="171"/>
        <end position="204"/>
    </location>
</feature>
<dbReference type="InterPro" id="IPR019734">
    <property type="entry name" value="TPR_rpt"/>
</dbReference>
<feature type="transmembrane region" description="Helical" evidence="7">
    <location>
        <begin position="96"/>
        <end position="116"/>
    </location>
</feature>
<organism evidence="10 11">
    <name type="scientific">Pseudoalteromonas luteoviolacea DSM 6061</name>
    <dbReference type="NCBI Taxonomy" id="1365250"/>
    <lineage>
        <taxon>Bacteria</taxon>
        <taxon>Pseudomonadati</taxon>
        <taxon>Pseudomonadota</taxon>
        <taxon>Gammaproteobacteria</taxon>
        <taxon>Alteromonadales</taxon>
        <taxon>Pseudoalteromonadaceae</taxon>
        <taxon>Pseudoalteromonas</taxon>
    </lineage>
</organism>
<keyword evidence="7" id="KW-1133">Transmembrane helix</keyword>
<sequence>MSELSQMWGMFALLAVLSCLFVVMPFLRKEKLVSVDHDANAERIDIFHQRLEELQVELDNQRLDRNDFEESVIEMKSRLLNELSPERTLDTKGNNLVLAATGVAFTIVVSSVFYYFTGSHQQIANWHKAFEKLPEYGERAVLQTGEPLTANELQAFALGLRTKLANSGDDAVAWMLLGRVAMSLNDYEMAMQAFDKALVMQPNNHNVLVNYSQALLIEGTETSINRAAQMLSRVLRQDPQNIDAISLLALIAYERQDWLEAKSAFEVLLSTMTQNDPRYNLIKQRIADIEQKLESENATEEVQQSGPQLAVSVTISEAIAAQIPNNATLFVFAKAANGPRMPLAVKKLTVFNLPLQVNLNDSMAMMPDLKLSNFKEVVITARISVDDSVMLQDGELEGSSDIVELKEGTQQVNVTISRVITSTGS</sequence>
<evidence type="ECO:0000256" key="1">
    <source>
        <dbReference type="ARBA" id="ARBA00004196"/>
    </source>
</evidence>
<evidence type="ECO:0000256" key="6">
    <source>
        <dbReference type="SAM" id="Coils"/>
    </source>
</evidence>
<dbReference type="InterPro" id="IPR051263">
    <property type="entry name" value="C-type_cytochrome_biogenesis"/>
</dbReference>
<keyword evidence="7" id="KW-0812">Transmembrane</keyword>
<comment type="caution">
    <text evidence="10">The sequence shown here is derived from an EMBL/GenBank/DDBJ whole genome shotgun (WGS) entry which is preliminary data.</text>
</comment>
<feature type="transmembrane region" description="Helical" evidence="7">
    <location>
        <begin position="6"/>
        <end position="27"/>
    </location>
</feature>
<accession>A0A166VJ76</accession>
<dbReference type="SUPFAM" id="SSF48452">
    <property type="entry name" value="TPR-like"/>
    <property type="match status" value="1"/>
</dbReference>
<evidence type="ECO:0000313" key="11">
    <source>
        <dbReference type="Proteomes" id="UP000076643"/>
    </source>
</evidence>
<dbReference type="InterPro" id="IPR017560">
    <property type="entry name" value="Cyt_c_biogenesis_CcmI"/>
</dbReference>
<keyword evidence="7" id="KW-0472">Membrane</keyword>
<dbReference type="SMART" id="SM00028">
    <property type="entry name" value="TPR"/>
    <property type="match status" value="1"/>
</dbReference>
<dbReference type="PROSITE" id="PS50293">
    <property type="entry name" value="TPR_REGION"/>
    <property type="match status" value="1"/>
</dbReference>
<proteinExistence type="predicted"/>
<comment type="subcellular location">
    <subcellularLocation>
        <location evidence="1">Cell envelope</location>
    </subcellularLocation>
</comment>
<protein>
    <submittedName>
        <fullName evidence="10">Uncharacterized protein</fullName>
    </submittedName>
</protein>
<keyword evidence="2" id="KW-0677">Repeat</keyword>
<name>A0A166VJ76_9GAMM</name>
<dbReference type="Pfam" id="PF23892">
    <property type="entry name" value="Ig_CycH"/>
    <property type="match status" value="1"/>
</dbReference>
<evidence type="ECO:0000256" key="5">
    <source>
        <dbReference type="PROSITE-ProRule" id="PRU00339"/>
    </source>
</evidence>
<reference evidence="10 11" key="1">
    <citation type="submission" date="2013-07" db="EMBL/GenBank/DDBJ databases">
        <title>Comparative Genomic and Metabolomic Analysis of Twelve Strains of Pseudoalteromonas luteoviolacea.</title>
        <authorList>
            <person name="Vynne N.G."/>
            <person name="Mansson M."/>
            <person name="Gram L."/>
        </authorList>
    </citation>
    <scope>NUCLEOTIDE SEQUENCE [LARGE SCALE GENOMIC DNA]</scope>
    <source>
        <strain evidence="10 11">DSM 6061</strain>
    </source>
</reference>
<evidence type="ECO:0000256" key="4">
    <source>
        <dbReference type="ARBA" id="ARBA00022803"/>
    </source>
</evidence>
<feature type="domain" description="Cytochrome c-type biogenesis protein H TPR" evidence="9">
    <location>
        <begin position="122"/>
        <end position="279"/>
    </location>
</feature>
<dbReference type="Pfam" id="PF23914">
    <property type="entry name" value="TPR_CcmH_CycH"/>
    <property type="match status" value="1"/>
</dbReference>
<gene>
    <name evidence="10" type="ORF">N475_20650</name>
</gene>
<evidence type="ECO:0000256" key="2">
    <source>
        <dbReference type="ARBA" id="ARBA00022737"/>
    </source>
</evidence>
<keyword evidence="11" id="KW-1185">Reference proteome</keyword>
<dbReference type="Gene3D" id="1.25.40.10">
    <property type="entry name" value="Tetratricopeptide repeat domain"/>
    <property type="match status" value="1"/>
</dbReference>
<dbReference type="GO" id="GO:0017004">
    <property type="term" value="P:cytochrome complex assembly"/>
    <property type="evidence" value="ECO:0007669"/>
    <property type="project" value="UniProtKB-KW"/>
</dbReference>
<evidence type="ECO:0000259" key="8">
    <source>
        <dbReference type="Pfam" id="PF23892"/>
    </source>
</evidence>
<evidence type="ECO:0000256" key="7">
    <source>
        <dbReference type="SAM" id="Phobius"/>
    </source>
</evidence>
<dbReference type="PANTHER" id="PTHR47870">
    <property type="entry name" value="CYTOCHROME C-TYPE BIOGENESIS PROTEIN CCMH"/>
    <property type="match status" value="1"/>
</dbReference>
<evidence type="ECO:0000256" key="3">
    <source>
        <dbReference type="ARBA" id="ARBA00022748"/>
    </source>
</evidence>
<evidence type="ECO:0000313" key="10">
    <source>
        <dbReference type="EMBL" id="KZN32932.1"/>
    </source>
</evidence>
<keyword evidence="4 5" id="KW-0802">TPR repeat</keyword>
<evidence type="ECO:0000259" key="9">
    <source>
        <dbReference type="Pfam" id="PF23914"/>
    </source>
</evidence>
<dbReference type="GO" id="GO:0005886">
    <property type="term" value="C:plasma membrane"/>
    <property type="evidence" value="ECO:0007669"/>
    <property type="project" value="TreeGrafter"/>
</dbReference>
<dbReference type="AlphaFoldDB" id="A0A166VJ76"/>
<dbReference type="InterPro" id="IPR056412">
    <property type="entry name" value="Ig_CycH"/>
</dbReference>
<dbReference type="PROSITE" id="PS50005">
    <property type="entry name" value="TPR"/>
    <property type="match status" value="1"/>
</dbReference>
<dbReference type="STRING" id="43657.S4054249_06570"/>